<feature type="non-terminal residue" evidence="5">
    <location>
        <position position="338"/>
    </location>
</feature>
<dbReference type="SMART" id="SM00254">
    <property type="entry name" value="ShKT"/>
    <property type="match status" value="1"/>
</dbReference>
<keyword evidence="6" id="KW-1185">Reference proteome</keyword>
<dbReference type="Pfam" id="PF01549">
    <property type="entry name" value="ShK"/>
    <property type="match status" value="1"/>
</dbReference>
<dbReference type="Gene3D" id="2.40.40.10">
    <property type="entry name" value="RlpA-like domain"/>
    <property type="match status" value="1"/>
</dbReference>
<dbReference type="Gene3D" id="1.10.10.1940">
    <property type="match status" value="1"/>
</dbReference>
<dbReference type="PROSITE" id="PS50842">
    <property type="entry name" value="EXPANSIN_EG45"/>
    <property type="match status" value="1"/>
</dbReference>
<evidence type="ECO:0000256" key="2">
    <source>
        <dbReference type="SAM" id="SignalP"/>
    </source>
</evidence>
<feature type="compositionally biased region" description="Low complexity" evidence="1">
    <location>
        <begin position="102"/>
        <end position="123"/>
    </location>
</feature>
<dbReference type="AlphaFoldDB" id="A0A813E346"/>
<feature type="signal peptide" evidence="2">
    <location>
        <begin position="1"/>
        <end position="23"/>
    </location>
</feature>
<dbReference type="EMBL" id="CAJNNV010007232">
    <property type="protein sequence ID" value="CAE8594652.1"/>
    <property type="molecule type" value="Genomic_DNA"/>
</dbReference>
<dbReference type="Proteomes" id="UP000654075">
    <property type="component" value="Unassembled WGS sequence"/>
</dbReference>
<dbReference type="InterPro" id="IPR036908">
    <property type="entry name" value="RlpA-like_sf"/>
</dbReference>
<dbReference type="InterPro" id="IPR007112">
    <property type="entry name" value="Expansin/allergen_DPBB_dom"/>
</dbReference>
<dbReference type="PROSITE" id="PS51670">
    <property type="entry name" value="SHKT"/>
    <property type="match status" value="1"/>
</dbReference>
<keyword evidence="2" id="KW-0732">Signal</keyword>
<dbReference type="SUPFAM" id="SSF50685">
    <property type="entry name" value="Barwin-like endoglucanases"/>
    <property type="match status" value="1"/>
</dbReference>
<dbReference type="InterPro" id="IPR003582">
    <property type="entry name" value="ShKT_dom"/>
</dbReference>
<evidence type="ECO:0008006" key="7">
    <source>
        <dbReference type="Google" id="ProtNLM"/>
    </source>
</evidence>
<feature type="compositionally biased region" description="Low complexity" evidence="1">
    <location>
        <begin position="136"/>
        <end position="162"/>
    </location>
</feature>
<protein>
    <recommendedName>
        <fullName evidence="7">Cellulase</fullName>
    </recommendedName>
</protein>
<feature type="region of interest" description="Disordered" evidence="1">
    <location>
        <begin position="91"/>
        <end position="162"/>
    </location>
</feature>
<feature type="chain" id="PRO_5032295702" description="Cellulase" evidence="2">
    <location>
        <begin position="24"/>
        <end position="338"/>
    </location>
</feature>
<sequence length="338" mass="35917">MLCAPLNLGLLLLLLLCAGAATALAPAEEAEEKCPSVWGFCLKHKCCTSPELTCYEKDRWYAQCRPTGNCEPGFHHEDPRETTPWSCVVLSSPTLPPPSTEPPTTNMPPTTTTAKTTTTTTTAPPSPTLPPPNTEPPTTTMPPTTTTAKTTTTTTAITTTTATATTTANTTTTTTATTATTPPSLECVDKDRLCADWARAGECDRNAGHMHEYCMKSCNLCGKVPFGKLSLWPKKVDAIIRARCGYADWELGGLSSPAAQMYHIRAGEYCGASPDLFLDGNECGACYRLWKYGAGNAGKSAIVQIIDANTAPSQTFDCHPAAFSKITGAANGSFQVAY</sequence>
<feature type="domain" description="ShKT" evidence="4">
    <location>
        <begin position="187"/>
        <end position="221"/>
    </location>
</feature>
<feature type="domain" description="Expansin-like EG45" evidence="3">
    <location>
        <begin position="241"/>
        <end position="338"/>
    </location>
</feature>
<gene>
    <name evidence="5" type="ORF">PGLA1383_LOCUS13178</name>
</gene>
<feature type="compositionally biased region" description="Pro residues" evidence="1">
    <location>
        <begin position="124"/>
        <end position="135"/>
    </location>
</feature>
<organism evidence="5 6">
    <name type="scientific">Polarella glacialis</name>
    <name type="common">Dinoflagellate</name>
    <dbReference type="NCBI Taxonomy" id="89957"/>
    <lineage>
        <taxon>Eukaryota</taxon>
        <taxon>Sar</taxon>
        <taxon>Alveolata</taxon>
        <taxon>Dinophyceae</taxon>
        <taxon>Suessiales</taxon>
        <taxon>Suessiaceae</taxon>
        <taxon>Polarella</taxon>
    </lineage>
</organism>
<comment type="caution">
    <text evidence="5">The sequence shown here is derived from an EMBL/GenBank/DDBJ whole genome shotgun (WGS) entry which is preliminary data.</text>
</comment>
<evidence type="ECO:0000259" key="4">
    <source>
        <dbReference type="PROSITE" id="PS51670"/>
    </source>
</evidence>
<evidence type="ECO:0000259" key="3">
    <source>
        <dbReference type="PROSITE" id="PS50842"/>
    </source>
</evidence>
<name>A0A813E346_POLGL</name>
<evidence type="ECO:0000313" key="5">
    <source>
        <dbReference type="EMBL" id="CAE8594652.1"/>
    </source>
</evidence>
<accession>A0A813E346</accession>
<proteinExistence type="predicted"/>
<reference evidence="5" key="1">
    <citation type="submission" date="2021-02" db="EMBL/GenBank/DDBJ databases">
        <authorList>
            <person name="Dougan E. K."/>
            <person name="Rhodes N."/>
            <person name="Thang M."/>
            <person name="Chan C."/>
        </authorList>
    </citation>
    <scope>NUCLEOTIDE SEQUENCE</scope>
</reference>
<evidence type="ECO:0000313" key="6">
    <source>
        <dbReference type="Proteomes" id="UP000654075"/>
    </source>
</evidence>
<evidence type="ECO:0000256" key="1">
    <source>
        <dbReference type="SAM" id="MobiDB-lite"/>
    </source>
</evidence>
<dbReference type="OrthoDB" id="291007at2759"/>